<organism evidence="14 15">
    <name type="scientific">Streptomyces pseudovenezuelae</name>
    <dbReference type="NCBI Taxonomy" id="67350"/>
    <lineage>
        <taxon>Bacteria</taxon>
        <taxon>Bacillati</taxon>
        <taxon>Actinomycetota</taxon>
        <taxon>Actinomycetes</taxon>
        <taxon>Kitasatosporales</taxon>
        <taxon>Streptomycetaceae</taxon>
        <taxon>Streptomyces</taxon>
        <taxon>Streptomyces aurantiacus group</taxon>
    </lineage>
</organism>
<dbReference type="RefSeq" id="WP_280878697.1">
    <property type="nucleotide sequence ID" value="NZ_JARXVH010000007.1"/>
</dbReference>
<evidence type="ECO:0000256" key="7">
    <source>
        <dbReference type="ARBA" id="ARBA00022777"/>
    </source>
</evidence>
<dbReference type="SMART" id="SM00304">
    <property type="entry name" value="HAMP"/>
    <property type="match status" value="1"/>
</dbReference>
<protein>
    <recommendedName>
        <fullName evidence="3">histidine kinase</fullName>
        <ecNumber evidence="3">2.7.13.3</ecNumber>
    </recommendedName>
</protein>
<feature type="domain" description="Histidine kinase" evidence="12">
    <location>
        <begin position="258"/>
        <end position="471"/>
    </location>
</feature>
<gene>
    <name evidence="14" type="ORF">M2283_005153</name>
</gene>
<comment type="caution">
    <text evidence="14">The sequence shown here is derived from an EMBL/GenBank/DDBJ whole genome shotgun (WGS) entry which is preliminary data.</text>
</comment>
<evidence type="ECO:0000256" key="5">
    <source>
        <dbReference type="ARBA" id="ARBA00022679"/>
    </source>
</evidence>
<comment type="subcellular location">
    <subcellularLocation>
        <location evidence="2">Cell membrane</location>
    </subcellularLocation>
</comment>
<evidence type="ECO:0000313" key="15">
    <source>
        <dbReference type="Proteomes" id="UP001160499"/>
    </source>
</evidence>
<dbReference type="InterPro" id="IPR036890">
    <property type="entry name" value="HATPase_C_sf"/>
</dbReference>
<feature type="transmembrane region" description="Helical" evidence="11">
    <location>
        <begin position="178"/>
        <end position="196"/>
    </location>
</feature>
<dbReference type="PROSITE" id="PS50885">
    <property type="entry name" value="HAMP"/>
    <property type="match status" value="1"/>
</dbReference>
<evidence type="ECO:0000256" key="3">
    <source>
        <dbReference type="ARBA" id="ARBA00012438"/>
    </source>
</evidence>
<keyword evidence="5 14" id="KW-0808">Transferase</keyword>
<evidence type="ECO:0000256" key="1">
    <source>
        <dbReference type="ARBA" id="ARBA00000085"/>
    </source>
</evidence>
<dbReference type="InterPro" id="IPR003594">
    <property type="entry name" value="HATPase_dom"/>
</dbReference>
<reference evidence="14 15" key="1">
    <citation type="submission" date="2023-04" db="EMBL/GenBank/DDBJ databases">
        <title>Forest soil microbial communities from Buena Vista Peninsula, Colon Province, Panama.</title>
        <authorList>
            <person name="Bouskill N."/>
        </authorList>
    </citation>
    <scope>NUCLEOTIDE SEQUENCE [LARGE SCALE GENOMIC DNA]</scope>
    <source>
        <strain evidence="14 15">GGS1</strain>
    </source>
</reference>
<keyword evidence="9" id="KW-0902">Two-component regulatory system</keyword>
<dbReference type="Pfam" id="PF00672">
    <property type="entry name" value="HAMP"/>
    <property type="match status" value="1"/>
</dbReference>
<dbReference type="Gene3D" id="3.30.565.10">
    <property type="entry name" value="Histidine kinase-like ATPase, C-terminal domain"/>
    <property type="match status" value="1"/>
</dbReference>
<keyword evidence="6 11" id="KW-0812">Transmembrane</keyword>
<dbReference type="CDD" id="cd06225">
    <property type="entry name" value="HAMP"/>
    <property type="match status" value="1"/>
</dbReference>
<keyword evidence="4" id="KW-0597">Phosphoprotein</keyword>
<evidence type="ECO:0000256" key="10">
    <source>
        <dbReference type="ARBA" id="ARBA00023136"/>
    </source>
</evidence>
<dbReference type="InterPro" id="IPR004358">
    <property type="entry name" value="Sig_transdc_His_kin-like_C"/>
</dbReference>
<dbReference type="PRINTS" id="PR00344">
    <property type="entry name" value="BCTRLSENSOR"/>
</dbReference>
<evidence type="ECO:0000256" key="4">
    <source>
        <dbReference type="ARBA" id="ARBA00022553"/>
    </source>
</evidence>
<dbReference type="Proteomes" id="UP001160499">
    <property type="component" value="Unassembled WGS sequence"/>
</dbReference>
<dbReference type="Pfam" id="PF02518">
    <property type="entry name" value="HATPase_c"/>
    <property type="match status" value="1"/>
</dbReference>
<feature type="domain" description="HAMP" evidence="13">
    <location>
        <begin position="197"/>
        <end position="250"/>
    </location>
</feature>
<dbReference type="InterPro" id="IPR003660">
    <property type="entry name" value="HAMP_dom"/>
</dbReference>
<dbReference type="InterPro" id="IPR003661">
    <property type="entry name" value="HisK_dim/P_dom"/>
</dbReference>
<dbReference type="PANTHER" id="PTHR45436">
    <property type="entry name" value="SENSOR HISTIDINE KINASE YKOH"/>
    <property type="match status" value="1"/>
</dbReference>
<evidence type="ECO:0000259" key="12">
    <source>
        <dbReference type="PROSITE" id="PS50109"/>
    </source>
</evidence>
<keyword evidence="8 11" id="KW-1133">Transmembrane helix</keyword>
<dbReference type="SMART" id="SM00387">
    <property type="entry name" value="HATPase_c"/>
    <property type="match status" value="1"/>
</dbReference>
<dbReference type="CDD" id="cd00082">
    <property type="entry name" value="HisKA"/>
    <property type="match status" value="1"/>
</dbReference>
<dbReference type="EC" id="2.7.13.3" evidence="3"/>
<keyword evidence="10 11" id="KW-0472">Membrane</keyword>
<dbReference type="EMBL" id="JARXVH010000007">
    <property type="protein sequence ID" value="MDH6217825.1"/>
    <property type="molecule type" value="Genomic_DNA"/>
</dbReference>
<comment type="catalytic activity">
    <reaction evidence="1">
        <text>ATP + protein L-histidine = ADP + protein N-phospho-L-histidine.</text>
        <dbReference type="EC" id="2.7.13.3"/>
    </reaction>
</comment>
<dbReference type="Gene3D" id="1.10.287.130">
    <property type="match status" value="1"/>
</dbReference>
<dbReference type="PROSITE" id="PS50109">
    <property type="entry name" value="HIS_KIN"/>
    <property type="match status" value="1"/>
</dbReference>
<evidence type="ECO:0000256" key="9">
    <source>
        <dbReference type="ARBA" id="ARBA00023012"/>
    </source>
</evidence>
<evidence type="ECO:0000256" key="2">
    <source>
        <dbReference type="ARBA" id="ARBA00004236"/>
    </source>
</evidence>
<dbReference type="SUPFAM" id="SSF55874">
    <property type="entry name" value="ATPase domain of HSP90 chaperone/DNA topoisomerase II/histidine kinase"/>
    <property type="match status" value="1"/>
</dbReference>
<accession>A0ABT6LPF1</accession>
<dbReference type="SMART" id="SM00388">
    <property type="entry name" value="HisKA"/>
    <property type="match status" value="1"/>
</dbReference>
<dbReference type="InterPro" id="IPR036097">
    <property type="entry name" value="HisK_dim/P_sf"/>
</dbReference>
<dbReference type="InterPro" id="IPR050428">
    <property type="entry name" value="TCS_sensor_his_kinase"/>
</dbReference>
<dbReference type="Pfam" id="PF00512">
    <property type="entry name" value="HisKA"/>
    <property type="match status" value="1"/>
</dbReference>
<keyword evidence="7 14" id="KW-0418">Kinase</keyword>
<dbReference type="CDD" id="cd00075">
    <property type="entry name" value="HATPase"/>
    <property type="match status" value="1"/>
</dbReference>
<dbReference type="PANTHER" id="PTHR45436:SF5">
    <property type="entry name" value="SENSOR HISTIDINE KINASE TRCS"/>
    <property type="match status" value="1"/>
</dbReference>
<keyword evidence="15" id="KW-1185">Reference proteome</keyword>
<evidence type="ECO:0000256" key="8">
    <source>
        <dbReference type="ARBA" id="ARBA00022989"/>
    </source>
</evidence>
<evidence type="ECO:0000259" key="13">
    <source>
        <dbReference type="PROSITE" id="PS50885"/>
    </source>
</evidence>
<evidence type="ECO:0000313" key="14">
    <source>
        <dbReference type="EMBL" id="MDH6217825.1"/>
    </source>
</evidence>
<sequence length="476" mass="50925">MGRLRRLLVRRRPGLVSLRTTFAVSFAAVTAAVTVLVGVLSYSAAARLVRVDQESVFDQVVQDLRDEVRQHTMTPGDFSSSAPGHDIVRPARTDVQVLGPDGSVIDSGSPALPVTSADRAIAADRTAGTIAEHKEVDVGADVYRVATVSLGGGHGAVQVAQEFSDTEDLLRALQQRTLILMAAVVTGAGIVGWWLARRITRRLIILTSAAEDVARTRRLGIVVPVAGYDEVGRLGRAFDRMLGRLAQSEEDQRRLVQDAGHELRTPLTSLRTNISLLRRIDELPPATRLELVADLSQEARELTDLVNELVDLAAGQSDTEPPQRVDLADIAEDVAGLARRRTGREITVRASGDTTTDGRPGMLTRAISNLAENAAKFDRDGTEPIEINVSGPARPGTVRVEILDRGPGVAEADLIRIFDRFYRAADARSLPGSGLGLSIVREVAMAHAGAPFAYRREGGGSVIGFTVGGAPAGLTR</sequence>
<dbReference type="SUPFAM" id="SSF158472">
    <property type="entry name" value="HAMP domain-like"/>
    <property type="match status" value="1"/>
</dbReference>
<dbReference type="SUPFAM" id="SSF47384">
    <property type="entry name" value="Homodimeric domain of signal transducing histidine kinase"/>
    <property type="match status" value="1"/>
</dbReference>
<dbReference type="Gene3D" id="6.10.340.10">
    <property type="match status" value="1"/>
</dbReference>
<feature type="transmembrane region" description="Helical" evidence="11">
    <location>
        <begin position="21"/>
        <end position="45"/>
    </location>
</feature>
<proteinExistence type="predicted"/>
<evidence type="ECO:0000256" key="11">
    <source>
        <dbReference type="SAM" id="Phobius"/>
    </source>
</evidence>
<dbReference type="InterPro" id="IPR005467">
    <property type="entry name" value="His_kinase_dom"/>
</dbReference>
<dbReference type="GO" id="GO:0004673">
    <property type="term" value="F:protein histidine kinase activity"/>
    <property type="evidence" value="ECO:0007669"/>
    <property type="project" value="UniProtKB-EC"/>
</dbReference>
<name>A0ABT6LPF1_9ACTN</name>
<evidence type="ECO:0000256" key="6">
    <source>
        <dbReference type="ARBA" id="ARBA00022692"/>
    </source>
</evidence>